<dbReference type="InterPro" id="IPR036412">
    <property type="entry name" value="HAD-like_sf"/>
</dbReference>
<gene>
    <name evidence="1" type="ORF">SAMN05660299_02241</name>
</gene>
<dbReference type="SUPFAM" id="SSF56784">
    <property type="entry name" value="HAD-like"/>
    <property type="match status" value="1"/>
</dbReference>
<protein>
    <submittedName>
        <fullName evidence="1">Phosphoglycolate phosphatase</fullName>
    </submittedName>
</protein>
<name>A0A1G9Z6C0_9FIRM</name>
<dbReference type="Gene3D" id="1.10.150.240">
    <property type="entry name" value="Putative phosphatase, domain 2"/>
    <property type="match status" value="1"/>
</dbReference>
<dbReference type="Proteomes" id="UP000199309">
    <property type="component" value="Unassembled WGS sequence"/>
</dbReference>
<dbReference type="GO" id="GO:0006281">
    <property type="term" value="P:DNA repair"/>
    <property type="evidence" value="ECO:0007669"/>
    <property type="project" value="TreeGrafter"/>
</dbReference>
<dbReference type="STRING" id="349095.SAMN05660299_02241"/>
<dbReference type="Pfam" id="PF13419">
    <property type="entry name" value="HAD_2"/>
    <property type="match status" value="1"/>
</dbReference>
<dbReference type="InterPro" id="IPR023214">
    <property type="entry name" value="HAD_sf"/>
</dbReference>
<dbReference type="SFLD" id="SFLDG01129">
    <property type="entry name" value="C1.5:_HAD__Beta-PGM__Phosphata"/>
    <property type="match status" value="1"/>
</dbReference>
<sequence length="211" mass="24029">MYKAYVFDFDYTLVNSEQGIVMCFEMLLEAQGFPPVSRKKICQTIGKPMTESMSIITGITDKSHILELCRLYKIRYSDKYMTPNTHLFPDTRSTLKKLKVQGALCGIVSTKTRHRINQTIEMEHLEQLVDFVIGIEDVDFPKPAPYGLELVQKRYRLSPQDILYIGDSLIDAQTAQNSHVDFTGVTTGTTTAADFEAYPFVRIIKKLSELV</sequence>
<dbReference type="InterPro" id="IPR023198">
    <property type="entry name" value="PGP-like_dom2"/>
</dbReference>
<dbReference type="PANTHER" id="PTHR43434:SF1">
    <property type="entry name" value="PHOSPHOGLYCOLATE PHOSPHATASE"/>
    <property type="match status" value="1"/>
</dbReference>
<organism evidence="1 2">
    <name type="scientific">Megasphaera paucivorans</name>
    <dbReference type="NCBI Taxonomy" id="349095"/>
    <lineage>
        <taxon>Bacteria</taxon>
        <taxon>Bacillati</taxon>
        <taxon>Bacillota</taxon>
        <taxon>Negativicutes</taxon>
        <taxon>Veillonellales</taxon>
        <taxon>Veillonellaceae</taxon>
        <taxon>Megasphaera</taxon>
    </lineage>
</organism>
<accession>A0A1G9Z6C0</accession>
<dbReference type="PANTHER" id="PTHR43434">
    <property type="entry name" value="PHOSPHOGLYCOLATE PHOSPHATASE"/>
    <property type="match status" value="1"/>
</dbReference>
<dbReference type="EMBL" id="FNHQ01000028">
    <property type="protein sequence ID" value="SDN16790.1"/>
    <property type="molecule type" value="Genomic_DNA"/>
</dbReference>
<proteinExistence type="predicted"/>
<dbReference type="SFLD" id="SFLDS00003">
    <property type="entry name" value="Haloacid_Dehalogenase"/>
    <property type="match status" value="1"/>
</dbReference>
<dbReference type="RefSeq" id="WP_091651938.1">
    <property type="nucleotide sequence ID" value="NZ_FNHQ01000028.1"/>
</dbReference>
<keyword evidence="2" id="KW-1185">Reference proteome</keyword>
<dbReference type="OrthoDB" id="9807630at2"/>
<reference evidence="1 2" key="1">
    <citation type="submission" date="2016-10" db="EMBL/GenBank/DDBJ databases">
        <authorList>
            <person name="de Groot N.N."/>
        </authorList>
    </citation>
    <scope>NUCLEOTIDE SEQUENCE [LARGE SCALE GENOMIC DNA]</scope>
    <source>
        <strain evidence="1 2">DSM 16981</strain>
    </source>
</reference>
<dbReference type="GO" id="GO:0008967">
    <property type="term" value="F:phosphoglycolate phosphatase activity"/>
    <property type="evidence" value="ECO:0007669"/>
    <property type="project" value="TreeGrafter"/>
</dbReference>
<dbReference type="AlphaFoldDB" id="A0A1G9Z6C0"/>
<dbReference type="InterPro" id="IPR050155">
    <property type="entry name" value="HAD-like_hydrolase_sf"/>
</dbReference>
<dbReference type="Gene3D" id="3.40.50.1000">
    <property type="entry name" value="HAD superfamily/HAD-like"/>
    <property type="match status" value="1"/>
</dbReference>
<evidence type="ECO:0000313" key="1">
    <source>
        <dbReference type="EMBL" id="SDN16790.1"/>
    </source>
</evidence>
<evidence type="ECO:0000313" key="2">
    <source>
        <dbReference type="Proteomes" id="UP000199309"/>
    </source>
</evidence>
<dbReference type="InterPro" id="IPR041492">
    <property type="entry name" value="HAD_2"/>
</dbReference>
<dbReference type="GO" id="GO:0005829">
    <property type="term" value="C:cytosol"/>
    <property type="evidence" value="ECO:0007669"/>
    <property type="project" value="TreeGrafter"/>
</dbReference>